<dbReference type="GO" id="GO:0002181">
    <property type="term" value="P:cytoplasmic translation"/>
    <property type="evidence" value="ECO:0007669"/>
    <property type="project" value="TreeGrafter"/>
</dbReference>
<dbReference type="PIRSF" id="PIRSF002158">
    <property type="entry name" value="Ribosomal_L2"/>
    <property type="match status" value="1"/>
</dbReference>
<dbReference type="GO" id="GO:0003735">
    <property type="term" value="F:structural constituent of ribosome"/>
    <property type="evidence" value="ECO:0007669"/>
    <property type="project" value="InterPro"/>
</dbReference>
<organism evidence="9 10">
    <name type="scientific">Candidatus Curtissbacteria bacterium RBG_16_39_7</name>
    <dbReference type="NCBI Taxonomy" id="1797707"/>
    <lineage>
        <taxon>Bacteria</taxon>
        <taxon>Candidatus Curtissiibacteriota</taxon>
    </lineage>
</organism>
<feature type="domain" description="Large ribosomal subunit protein uL2 C-terminal" evidence="7">
    <location>
        <begin position="125"/>
        <end position="254"/>
    </location>
</feature>
<feature type="compositionally biased region" description="Basic residues" evidence="6">
    <location>
        <begin position="255"/>
        <end position="275"/>
    </location>
</feature>
<name>A0A1F5G1K6_9BACT</name>
<proteinExistence type="inferred from homology"/>
<keyword evidence="2 5" id="KW-0689">Ribosomal protein</keyword>
<dbReference type="EMBL" id="MFAV01000046">
    <property type="protein sequence ID" value="OGD85728.1"/>
    <property type="molecule type" value="Genomic_DNA"/>
</dbReference>
<dbReference type="Gene3D" id="2.40.50.140">
    <property type="entry name" value="Nucleic acid-binding proteins"/>
    <property type="match status" value="1"/>
</dbReference>
<dbReference type="Proteomes" id="UP000176628">
    <property type="component" value="Unassembled WGS sequence"/>
</dbReference>
<dbReference type="InterPro" id="IPR008991">
    <property type="entry name" value="Translation_prot_SH3-like_sf"/>
</dbReference>
<dbReference type="FunFam" id="4.10.950.10:FF:000001">
    <property type="entry name" value="50S ribosomal protein L2"/>
    <property type="match status" value="1"/>
</dbReference>
<dbReference type="GO" id="GO:0019843">
    <property type="term" value="F:rRNA binding"/>
    <property type="evidence" value="ECO:0007669"/>
    <property type="project" value="UniProtKB-UniRule"/>
</dbReference>
<evidence type="ECO:0000256" key="5">
    <source>
        <dbReference type="HAMAP-Rule" id="MF_01320"/>
    </source>
</evidence>
<sequence>MQTQIKFYKPTTPGQRHKTGLVFGELTKTKPEKRLTSPLTQKGVRSGGQVTVRGRGGGVKRLYRVIDFKRDKKDIEAKVSAIEYDPNRSANLALLTYRDGEKRYILQPVGLSVGDKVIASKDAEIKAGDALPISKIPVGVPIHNIELTPSKGGQIIRSAGGQAFVMSKENSYAHVKLPSGEIRRIHISCWATIGQVSNVEWKNIKLGKAGRSRLLGRRPKVRGVAMSPRDHPHGGGEGRSGIGMPSPKSPWGKKTLGKKTRRKKYSDKFIVARRK</sequence>
<evidence type="ECO:0000256" key="6">
    <source>
        <dbReference type="SAM" id="MobiDB-lite"/>
    </source>
</evidence>
<dbReference type="FunFam" id="2.30.30.30:FF:000001">
    <property type="entry name" value="50S ribosomal protein L2"/>
    <property type="match status" value="1"/>
</dbReference>
<keyword evidence="5" id="KW-0694">RNA-binding</keyword>
<dbReference type="SUPFAM" id="SSF50249">
    <property type="entry name" value="Nucleic acid-binding proteins"/>
    <property type="match status" value="1"/>
</dbReference>
<dbReference type="Pfam" id="PF03947">
    <property type="entry name" value="Ribosomal_L2_C"/>
    <property type="match status" value="1"/>
</dbReference>
<evidence type="ECO:0000256" key="4">
    <source>
        <dbReference type="ARBA" id="ARBA00035242"/>
    </source>
</evidence>
<dbReference type="HAMAP" id="MF_01320_B">
    <property type="entry name" value="Ribosomal_uL2_B"/>
    <property type="match status" value="1"/>
</dbReference>
<reference evidence="9 10" key="1">
    <citation type="journal article" date="2016" name="Nat. Commun.">
        <title>Thousands of microbial genomes shed light on interconnected biogeochemical processes in an aquifer system.</title>
        <authorList>
            <person name="Anantharaman K."/>
            <person name="Brown C.T."/>
            <person name="Hug L.A."/>
            <person name="Sharon I."/>
            <person name="Castelle C.J."/>
            <person name="Probst A.J."/>
            <person name="Thomas B.C."/>
            <person name="Singh A."/>
            <person name="Wilkins M.J."/>
            <person name="Karaoz U."/>
            <person name="Brodie E.L."/>
            <person name="Williams K.H."/>
            <person name="Hubbard S.S."/>
            <person name="Banfield J.F."/>
        </authorList>
    </citation>
    <scope>NUCLEOTIDE SEQUENCE [LARGE SCALE GENOMIC DNA]</scope>
</reference>
<dbReference type="InterPro" id="IPR022669">
    <property type="entry name" value="Ribosomal_uL2_C"/>
</dbReference>
<dbReference type="SMART" id="SM01383">
    <property type="entry name" value="Ribosomal_L2"/>
    <property type="match status" value="1"/>
</dbReference>
<gene>
    <name evidence="5" type="primary">rplB</name>
    <name evidence="9" type="ORF">A2Z23_01480</name>
</gene>
<dbReference type="SUPFAM" id="SSF50104">
    <property type="entry name" value="Translation proteins SH3-like domain"/>
    <property type="match status" value="1"/>
</dbReference>
<evidence type="ECO:0000256" key="2">
    <source>
        <dbReference type="ARBA" id="ARBA00022980"/>
    </source>
</evidence>
<comment type="caution">
    <text evidence="9">The sequence shown here is derived from an EMBL/GenBank/DDBJ whole genome shotgun (WGS) entry which is preliminary data.</text>
</comment>
<dbReference type="InterPro" id="IPR014722">
    <property type="entry name" value="Rib_uL2_dom2"/>
</dbReference>
<dbReference type="InterPro" id="IPR012340">
    <property type="entry name" value="NA-bd_OB-fold"/>
</dbReference>
<dbReference type="Pfam" id="PF00181">
    <property type="entry name" value="Ribosomal_L2_N"/>
    <property type="match status" value="1"/>
</dbReference>
<dbReference type="AlphaFoldDB" id="A0A1F5G1K6"/>
<evidence type="ECO:0000313" key="10">
    <source>
        <dbReference type="Proteomes" id="UP000176628"/>
    </source>
</evidence>
<protein>
    <recommendedName>
        <fullName evidence="4 5">Large ribosomal subunit protein uL2</fullName>
    </recommendedName>
</protein>
<accession>A0A1F5G1K6</accession>
<dbReference type="PANTHER" id="PTHR13691:SF5">
    <property type="entry name" value="LARGE RIBOSOMAL SUBUNIT PROTEIN UL2M"/>
    <property type="match status" value="1"/>
</dbReference>
<dbReference type="NCBIfam" id="TIGR01171">
    <property type="entry name" value="rplB_bact"/>
    <property type="match status" value="1"/>
</dbReference>
<comment type="similarity">
    <text evidence="1 5">Belongs to the universal ribosomal protein uL2 family.</text>
</comment>
<dbReference type="InterPro" id="IPR022666">
    <property type="entry name" value="Ribosomal_uL2_RNA-bd_dom"/>
</dbReference>
<comment type="function">
    <text evidence="5">One of the primary rRNA binding proteins. Required for association of the 30S and 50S subunits to form the 70S ribosome, for tRNA binding and peptide bond formation. It has been suggested to have peptidyltransferase activity; this is somewhat controversial. Makes several contacts with the 16S rRNA in the 70S ribosome.</text>
</comment>
<dbReference type="Gene3D" id="4.10.950.10">
    <property type="entry name" value="Ribosomal protein L2, domain 3"/>
    <property type="match status" value="1"/>
</dbReference>
<dbReference type="PANTHER" id="PTHR13691">
    <property type="entry name" value="RIBOSOMAL PROTEIN L2"/>
    <property type="match status" value="1"/>
</dbReference>
<evidence type="ECO:0000256" key="3">
    <source>
        <dbReference type="ARBA" id="ARBA00023274"/>
    </source>
</evidence>
<dbReference type="InterPro" id="IPR014726">
    <property type="entry name" value="Ribosomal_uL2_dom3"/>
</dbReference>
<dbReference type="Gene3D" id="2.30.30.30">
    <property type="match status" value="1"/>
</dbReference>
<dbReference type="GO" id="GO:0016740">
    <property type="term" value="F:transferase activity"/>
    <property type="evidence" value="ECO:0007669"/>
    <property type="project" value="InterPro"/>
</dbReference>
<dbReference type="SMART" id="SM01382">
    <property type="entry name" value="Ribosomal_L2_C"/>
    <property type="match status" value="1"/>
</dbReference>
<keyword evidence="3 5" id="KW-0687">Ribonucleoprotein</keyword>
<dbReference type="InterPro" id="IPR002171">
    <property type="entry name" value="Ribosomal_uL2"/>
</dbReference>
<evidence type="ECO:0000259" key="7">
    <source>
        <dbReference type="SMART" id="SM01382"/>
    </source>
</evidence>
<comment type="subunit">
    <text evidence="5">Part of the 50S ribosomal subunit. Forms a bridge to the 30S subunit in the 70S ribosome.</text>
</comment>
<evidence type="ECO:0000256" key="1">
    <source>
        <dbReference type="ARBA" id="ARBA00005636"/>
    </source>
</evidence>
<dbReference type="GO" id="GO:0015934">
    <property type="term" value="C:large ribosomal subunit"/>
    <property type="evidence" value="ECO:0007669"/>
    <property type="project" value="InterPro"/>
</dbReference>
<dbReference type="InterPro" id="IPR005880">
    <property type="entry name" value="Ribosomal_uL2_bac/org-type"/>
</dbReference>
<keyword evidence="5" id="KW-0699">rRNA-binding</keyword>
<feature type="region of interest" description="Disordered" evidence="6">
    <location>
        <begin position="224"/>
        <end position="275"/>
    </location>
</feature>
<feature type="domain" description="Large ribosomal subunit protein uL2 RNA-binding" evidence="8">
    <location>
        <begin position="43"/>
        <end position="119"/>
    </location>
</feature>
<evidence type="ECO:0000259" key="8">
    <source>
        <dbReference type="SMART" id="SM01383"/>
    </source>
</evidence>
<evidence type="ECO:0000313" key="9">
    <source>
        <dbReference type="EMBL" id="OGD85728.1"/>
    </source>
</evidence>